<dbReference type="RefSeq" id="WP_369788153.1">
    <property type="nucleotide sequence ID" value="NZ_CP165628.1"/>
</dbReference>
<sequence length="100" mass="11280">MIISDEVKGNSLIGEATINLIFNREEVTLNTLLIQLEFMAEKEAGLDKRLMINEVRSWLMSYFSKETFSIDKSNWLESALAENGESNSLPPIHSVSSLDD</sequence>
<dbReference type="AlphaFoldDB" id="A0AB39VKH6"/>
<accession>A0AB39VKH6</accession>
<protein>
    <submittedName>
        <fullName evidence="1">Uncharacterized protein</fullName>
    </submittedName>
</protein>
<name>A0AB39VKH6_9GAMM</name>
<reference evidence="1" key="1">
    <citation type="submission" date="2024-07" db="EMBL/GenBank/DDBJ databases">
        <authorList>
            <person name="Biller S.J."/>
        </authorList>
    </citation>
    <scope>NUCLEOTIDE SEQUENCE</scope>
    <source>
        <strain evidence="1">WC2420</strain>
    </source>
</reference>
<proteinExistence type="predicted"/>
<dbReference type="EMBL" id="CP165628">
    <property type="protein sequence ID" value="XDU70667.1"/>
    <property type="molecule type" value="Genomic_DNA"/>
</dbReference>
<evidence type="ECO:0000313" key="1">
    <source>
        <dbReference type="EMBL" id="XDU70667.1"/>
    </source>
</evidence>
<organism evidence="1">
    <name type="scientific">Rouxiella sp. WC2420</name>
    <dbReference type="NCBI Taxonomy" id="3234145"/>
    <lineage>
        <taxon>Bacteria</taxon>
        <taxon>Pseudomonadati</taxon>
        <taxon>Pseudomonadota</taxon>
        <taxon>Gammaproteobacteria</taxon>
        <taxon>Enterobacterales</taxon>
        <taxon>Yersiniaceae</taxon>
        <taxon>Rouxiella</taxon>
    </lineage>
</organism>
<gene>
    <name evidence="1" type="ORF">AB3G37_13840</name>
</gene>